<evidence type="ECO:0008006" key="6">
    <source>
        <dbReference type="Google" id="ProtNLM"/>
    </source>
</evidence>
<feature type="domain" description="Glycosyl-hydrolase family 116 N-terminal" evidence="3">
    <location>
        <begin position="120"/>
        <end position="342"/>
    </location>
</feature>
<proteinExistence type="predicted"/>
<evidence type="ECO:0000313" key="4">
    <source>
        <dbReference type="EMBL" id="KAG6781881.1"/>
    </source>
</evidence>
<feature type="domain" description="Glycosyl-hydrolase family 116 N-terminal" evidence="3">
    <location>
        <begin position="423"/>
        <end position="510"/>
    </location>
</feature>
<evidence type="ECO:0000259" key="2">
    <source>
        <dbReference type="Pfam" id="PF04685"/>
    </source>
</evidence>
<evidence type="ECO:0000313" key="5">
    <source>
        <dbReference type="Proteomes" id="UP000886885"/>
    </source>
</evidence>
<organism evidence="4 5">
    <name type="scientific">Populus tomentosa</name>
    <name type="common">Chinese white poplar</name>
    <dbReference type="NCBI Taxonomy" id="118781"/>
    <lineage>
        <taxon>Eukaryota</taxon>
        <taxon>Viridiplantae</taxon>
        <taxon>Streptophyta</taxon>
        <taxon>Embryophyta</taxon>
        <taxon>Tracheophyta</taxon>
        <taxon>Spermatophyta</taxon>
        <taxon>Magnoliopsida</taxon>
        <taxon>eudicotyledons</taxon>
        <taxon>Gunneridae</taxon>
        <taxon>Pentapetalae</taxon>
        <taxon>rosids</taxon>
        <taxon>fabids</taxon>
        <taxon>Malpighiales</taxon>
        <taxon>Salicaceae</taxon>
        <taxon>Saliceae</taxon>
        <taxon>Populus</taxon>
    </lineage>
</organism>
<dbReference type="OrthoDB" id="730489at2759"/>
<gene>
    <name evidence="4" type="ORF">POTOM_011266</name>
</gene>
<keyword evidence="5" id="KW-1185">Reference proteome</keyword>
<feature type="domain" description="Glycosyl-hydrolase family 116 catalytic region" evidence="2">
    <location>
        <begin position="620"/>
        <end position="980"/>
    </location>
</feature>
<dbReference type="GO" id="GO:0008422">
    <property type="term" value="F:beta-glucosidase activity"/>
    <property type="evidence" value="ECO:0007669"/>
    <property type="project" value="TreeGrafter"/>
</dbReference>
<dbReference type="InterPro" id="IPR052566">
    <property type="entry name" value="Non-lysos_glucosylceramidase"/>
</dbReference>
<protein>
    <recommendedName>
        <fullName evidence="6">NLGase</fullName>
    </recommendedName>
</protein>
<dbReference type="EMBL" id="JAAWWB010000005">
    <property type="protein sequence ID" value="KAG6781881.1"/>
    <property type="molecule type" value="Genomic_DNA"/>
</dbReference>
<dbReference type="AlphaFoldDB" id="A0A8X8CZP2"/>
<dbReference type="InterPro" id="IPR006775">
    <property type="entry name" value="GH116_catalytic"/>
</dbReference>
<comment type="caution">
    <text evidence="4">The sequence shown here is derived from an EMBL/GenBank/DDBJ whole genome shotgun (WGS) entry which is preliminary data.</text>
</comment>
<reference evidence="4" key="1">
    <citation type="journal article" date="2020" name="bioRxiv">
        <title>Hybrid origin of Populus tomentosa Carr. identified through genome sequencing and phylogenomic analysis.</title>
        <authorList>
            <person name="An X."/>
            <person name="Gao K."/>
            <person name="Chen Z."/>
            <person name="Li J."/>
            <person name="Yang X."/>
            <person name="Yang X."/>
            <person name="Zhou J."/>
            <person name="Guo T."/>
            <person name="Zhao T."/>
            <person name="Huang S."/>
            <person name="Miao D."/>
            <person name="Khan W.U."/>
            <person name="Rao P."/>
            <person name="Ye M."/>
            <person name="Lei B."/>
            <person name="Liao W."/>
            <person name="Wang J."/>
            <person name="Ji L."/>
            <person name="Li Y."/>
            <person name="Guo B."/>
            <person name="Mustafa N.S."/>
            <person name="Li S."/>
            <person name="Yun Q."/>
            <person name="Keller S.R."/>
            <person name="Mao J."/>
            <person name="Zhang R."/>
            <person name="Strauss S.H."/>
        </authorList>
    </citation>
    <scope>NUCLEOTIDE SEQUENCE</scope>
    <source>
        <strain evidence="4">GM15</strain>
        <tissue evidence="4">Leaf</tissue>
    </source>
</reference>
<evidence type="ECO:0000256" key="1">
    <source>
        <dbReference type="SAM" id="MobiDB-lite"/>
    </source>
</evidence>
<dbReference type="InterPro" id="IPR024462">
    <property type="entry name" value="GH116_N"/>
</dbReference>
<dbReference type="Pfam" id="PF12215">
    <property type="entry name" value="Glyco_hydr_116N"/>
    <property type="match status" value="2"/>
</dbReference>
<feature type="region of interest" description="Disordered" evidence="1">
    <location>
        <begin position="1"/>
        <end position="25"/>
    </location>
</feature>
<dbReference type="FunFam" id="1.50.10.10:FF:000006">
    <property type="entry name" value="Non-lysosomal glucosylceramidase"/>
    <property type="match status" value="1"/>
</dbReference>
<evidence type="ECO:0000259" key="3">
    <source>
        <dbReference type="Pfam" id="PF12215"/>
    </source>
</evidence>
<dbReference type="Proteomes" id="UP000886885">
    <property type="component" value="Chromosome 3A"/>
</dbReference>
<dbReference type="PANTHER" id="PTHR12654">
    <property type="entry name" value="BILE ACID BETA-GLUCOSIDASE-RELATED"/>
    <property type="match status" value="1"/>
</dbReference>
<feature type="compositionally biased region" description="Basic and acidic residues" evidence="1">
    <location>
        <begin position="1"/>
        <end position="15"/>
    </location>
</feature>
<name>A0A8X8CZP2_POPTO</name>
<dbReference type="PANTHER" id="PTHR12654:SF3">
    <property type="entry name" value="NON-LYSOSOMAL GLUCOSYLCERAMIDASE"/>
    <property type="match status" value="1"/>
</dbReference>
<sequence length="1043" mass="116361">MFERKIPGNGFHEEQGEPSNYPVDKVDAGKPAPLTWQRKLDGDETVLSEFTLSLQEKLLMAPIGIRIWRHIREENARKRGGFYMDPFAKRNVTSCLGIPVGGVYQMRCEISASSATLLLSGSIGRSYKGEFQRWQLFPRICEEKPVLANQFSIFVSRSNGKKYSSVLCSRSPDVLEEAAGSGIESWDWNLKGNNSTYHALYPRAWTVYEGEPDPELRVVCRQISPIIPHNYKESSFPASVFTFKLYNSGKTSADVTLLFTWANSVGGVSEFSGQHLNSTNMMEDGVHCVLLNHKTANGHPSVSFAIAAQETPVVHVSKCPSFVISGNSQGVTAKEMWNEVKEVFLPLGISSCGIGAGCNQVASVSNLIEWKSQEDDESTLSLNTNDFLMLSIFHTPNIPKLLEDIISLKRKDNTIPYFSSSGHGSFDNLNSPGKPVPSEPGSSIGAAIAATSTVPPDGVCTVTFSLAWDCPDVKFGSGRTYHRRYTKFYGTHGDAAANIAHDAILEHGLWESEIEAWQRPILEDKRLPEWYPGTLFNELYYLNSGGTIWTDGSPPFHSLATIEGSKFSLDRAGSNLGHQGDTAVDILGRMTSVLEEIHTPLTTNSAFGTNLLQEGEENVGQFLYLEGIEYHMWNTYDVHFYASFAFIMLFPKLQLSIQRDFAAAVMMHDPSMMPLLQDGQHVPRKVIGAVPHDIGIHDPWFEVNAYNLHNTDRWKDLNPKFVLQVYRDVIATGDEKFARAVWPSVYVAMAYMDQFDKDGDGMIENDGFPDQTYDTWSLSGVSAYCGGLWVAALQAASALAWEVGDKDSAEYFWCRFQKAKIVYDTLWNGSYFNYDNSGGTNSSSIQADQLAGQWYARACGLSPIVDEDKARRTLEKIYNYNVLKVQDGKRGAVNGMLPDGTVDMSSMQSREIWSGVTYAVAATMIQEDLTDMAFHTASGVYEAVWAEQGLGYSFQTPEGWNTIDQYRSLCYMRPLAIWAMQWALSRPELHRQEMKLQAKEDSVPVHHAGFAKVARFLKLPHGESSKSHFQSLFEYATNKFGYN</sequence>
<accession>A0A8X8CZP2</accession>
<dbReference type="Pfam" id="PF04685">
    <property type="entry name" value="DUF608"/>
    <property type="match status" value="1"/>
</dbReference>